<dbReference type="Proteomes" id="UP000789326">
    <property type="component" value="Unassembled WGS sequence"/>
</dbReference>
<name>A0A9W4L544_9BACI</name>
<dbReference type="GO" id="GO:0005886">
    <property type="term" value="C:plasma membrane"/>
    <property type="evidence" value="ECO:0007669"/>
    <property type="project" value="UniProtKB-SubCell"/>
</dbReference>
<keyword evidence="17 22" id="KW-0186">Copper</keyword>
<dbReference type="Gene3D" id="1.20.210.10">
    <property type="entry name" value="Cytochrome c oxidase-like, subunit I domain"/>
    <property type="match status" value="1"/>
</dbReference>
<dbReference type="GO" id="GO:0015990">
    <property type="term" value="P:electron transport coupled proton transport"/>
    <property type="evidence" value="ECO:0007669"/>
    <property type="project" value="TreeGrafter"/>
</dbReference>
<evidence type="ECO:0000256" key="1">
    <source>
        <dbReference type="ARBA" id="ARBA00000725"/>
    </source>
</evidence>
<keyword evidence="19 22" id="KW-0472">Membrane</keyword>
<sequence>MGFFSRFLIPNPSPVLYSSMVAIGVTVLLIIVGLTHFKKWFYLWSGWLTTVDHKRIGIMYLISALLMLFRGGVDAVMMRAQLAVPDNKLLDSQHYNEIFSTHGVVMILFMAMPYIMALMNFVVPLQIGARDVAFPRLNAISFWLFFMGAMLFNISFVIGGSPDAGWTSYFPLAGNEFSPHVGTNYYMIGIQIAGIGTLMTGINFLTTILKMRAPGMTLMKMPMFTWSALVTSIIIIFAFPVLTVALIMGTMDRLFATKFFTMTDGGMDMLWANLFWVWGHPEVYILILPAFGLFSEIIPTFSRRNLYGYRSMVASMVFISIYSFFVWTHHFFTMGQAAYVNSIFSITTMVIAIPTGIKIFNWLFTMWKGRIRFTVPMLYSIGFIPLFTIGGVTGVMLAMSAADYQYHNTMFLVAHFHNVIIPGVVFAVLGAGTYYWPKMFGFMLNERIGKWAFWFLTIGFCLAFFPMYITGLDGQARRIYTYSESTGFGPLNMISFIGAALMAISFVLIVYTIYYSIRHAPRDVSEDPWDARSLEWATHNPVPEYNFAIIPQVNSRETFWDAKYKGHELFKGDYEKIHMPNNSGGPFIMSCIFFVFGFALVFSIWFLAIIGLIGIFVCMALRSFEIDHGHYISVEEIKETEAKFGGVNKWK</sequence>
<dbReference type="InterPro" id="IPR036927">
    <property type="entry name" value="Cyt_c_oxase-like_su1_sf"/>
</dbReference>
<dbReference type="NCBIfam" id="TIGR02882">
    <property type="entry name" value="QoxB"/>
    <property type="match status" value="1"/>
</dbReference>
<evidence type="ECO:0000256" key="7">
    <source>
        <dbReference type="ARBA" id="ARBA00022617"/>
    </source>
</evidence>
<evidence type="ECO:0000256" key="6">
    <source>
        <dbReference type="ARBA" id="ARBA00022475"/>
    </source>
</evidence>
<feature type="transmembrane region" description="Helical" evidence="22">
    <location>
        <begin position="489"/>
        <end position="514"/>
    </location>
</feature>
<keyword evidence="5 21" id="KW-0813">Transport</keyword>
<comment type="similarity">
    <text evidence="4 21">Belongs to the heme-copper respiratory oxidase family.</text>
</comment>
<keyword evidence="7 21" id="KW-0349">Heme</keyword>
<evidence type="ECO:0000256" key="20">
    <source>
        <dbReference type="ARBA" id="ARBA00047816"/>
    </source>
</evidence>
<evidence type="ECO:0000313" key="24">
    <source>
        <dbReference type="EMBL" id="CAH0284707.1"/>
    </source>
</evidence>
<evidence type="ECO:0000256" key="8">
    <source>
        <dbReference type="ARBA" id="ARBA00022660"/>
    </source>
</evidence>
<dbReference type="PRINTS" id="PR01165">
    <property type="entry name" value="CYCOXIDASEI"/>
</dbReference>
<dbReference type="InterPro" id="IPR000883">
    <property type="entry name" value="Cyt_C_Oxase_1"/>
</dbReference>
<feature type="transmembrane region" description="Helical" evidence="22">
    <location>
        <begin position="306"/>
        <end position="327"/>
    </location>
</feature>
<protein>
    <recommendedName>
        <fullName evidence="22">Quinol oxidase subunit 1</fullName>
        <ecNumber evidence="22">1.10.3.-</ecNumber>
    </recommendedName>
</protein>
<evidence type="ECO:0000256" key="21">
    <source>
        <dbReference type="RuleBase" id="RU000370"/>
    </source>
</evidence>
<proteinExistence type="inferred from homology"/>
<feature type="transmembrane region" description="Helical" evidence="22">
    <location>
        <begin position="269"/>
        <end position="294"/>
    </location>
</feature>
<evidence type="ECO:0000313" key="25">
    <source>
        <dbReference type="Proteomes" id="UP000789326"/>
    </source>
</evidence>
<dbReference type="Gene3D" id="1.10.287.70">
    <property type="match status" value="1"/>
</dbReference>
<comment type="caution">
    <text evidence="24">The sequence shown here is derived from an EMBL/GenBank/DDBJ whole genome shotgun (WGS) entry which is preliminary data.</text>
</comment>
<evidence type="ECO:0000256" key="15">
    <source>
        <dbReference type="ARBA" id="ARBA00023002"/>
    </source>
</evidence>
<comment type="catalytic activity">
    <reaction evidence="1 22">
        <text>2 a quinol + O2 = 2 a quinone + 2 H2O</text>
        <dbReference type="Rhea" id="RHEA:55376"/>
        <dbReference type="ChEBI" id="CHEBI:15377"/>
        <dbReference type="ChEBI" id="CHEBI:15379"/>
        <dbReference type="ChEBI" id="CHEBI:24646"/>
        <dbReference type="ChEBI" id="CHEBI:132124"/>
    </reaction>
</comment>
<feature type="domain" description="Cytochrome oxidase subunit I profile" evidence="23">
    <location>
        <begin position="38"/>
        <end position="554"/>
    </location>
</feature>
<dbReference type="AlphaFoldDB" id="A0A9W4L544"/>
<feature type="transmembrane region" description="Helical" evidence="22">
    <location>
        <begin position="448"/>
        <end position="469"/>
    </location>
</feature>
<feature type="transmembrane region" description="Helical" evidence="22">
    <location>
        <begin position="58"/>
        <end position="78"/>
    </location>
</feature>
<keyword evidence="11 22" id="KW-0375">Hydrogen ion transport</keyword>
<dbReference type="InterPro" id="IPR014233">
    <property type="entry name" value="QoxB"/>
</dbReference>
<feature type="transmembrane region" description="Helical" evidence="22">
    <location>
        <begin position="419"/>
        <end position="436"/>
    </location>
</feature>
<comment type="catalytic activity">
    <reaction evidence="20">
        <text>4 Fe(II)-[cytochrome c] + O2 + 8 H(+)(in) = 4 Fe(III)-[cytochrome c] + 2 H2O + 4 H(+)(out)</text>
        <dbReference type="Rhea" id="RHEA:11436"/>
        <dbReference type="Rhea" id="RHEA-COMP:10350"/>
        <dbReference type="Rhea" id="RHEA-COMP:14399"/>
        <dbReference type="ChEBI" id="CHEBI:15377"/>
        <dbReference type="ChEBI" id="CHEBI:15378"/>
        <dbReference type="ChEBI" id="CHEBI:15379"/>
        <dbReference type="ChEBI" id="CHEBI:29033"/>
        <dbReference type="ChEBI" id="CHEBI:29034"/>
        <dbReference type="EC" id="7.1.1.9"/>
    </reaction>
</comment>
<keyword evidence="12" id="KW-1278">Translocase</keyword>
<dbReference type="GO" id="GO:0016682">
    <property type="term" value="F:oxidoreductase activity, acting on diphenols and related substances as donors, oxygen as acceptor"/>
    <property type="evidence" value="ECO:0007669"/>
    <property type="project" value="UniProtKB-UniRule"/>
</dbReference>
<dbReference type="CDD" id="cd01662">
    <property type="entry name" value="Ubiquinol_Oxidase_I"/>
    <property type="match status" value="1"/>
</dbReference>
<dbReference type="GO" id="GO:0022904">
    <property type="term" value="P:respiratory electron transport chain"/>
    <property type="evidence" value="ECO:0007669"/>
    <property type="project" value="TreeGrafter"/>
</dbReference>
<evidence type="ECO:0000256" key="17">
    <source>
        <dbReference type="ARBA" id="ARBA00023008"/>
    </source>
</evidence>
<comment type="cofactor">
    <cofactor evidence="22">
        <name>Cu cation</name>
        <dbReference type="ChEBI" id="CHEBI:23378"/>
    </cofactor>
    <text evidence="22">Binds a copper B center.</text>
</comment>
<evidence type="ECO:0000256" key="9">
    <source>
        <dbReference type="ARBA" id="ARBA00022692"/>
    </source>
</evidence>
<evidence type="ECO:0000256" key="10">
    <source>
        <dbReference type="ARBA" id="ARBA00022723"/>
    </source>
</evidence>
<dbReference type="PROSITE" id="PS00077">
    <property type="entry name" value="COX1_CUB"/>
    <property type="match status" value="1"/>
</dbReference>
<reference evidence="24" key="1">
    <citation type="submission" date="2021-11" db="EMBL/GenBank/DDBJ databases">
        <authorList>
            <person name="Bulgarelli D."/>
        </authorList>
    </citation>
    <scope>NUCLEOTIDE SEQUENCE</scope>
    <source>
        <strain evidence="24">Bi133</strain>
    </source>
</reference>
<feature type="transmembrane region" description="Helical" evidence="22">
    <location>
        <begin position="137"/>
        <end position="158"/>
    </location>
</feature>
<evidence type="ECO:0000259" key="23">
    <source>
        <dbReference type="PROSITE" id="PS50855"/>
    </source>
</evidence>
<evidence type="ECO:0000256" key="12">
    <source>
        <dbReference type="ARBA" id="ARBA00022967"/>
    </source>
</evidence>
<comment type="subcellular location">
    <subcellularLocation>
        <location evidence="2 22">Cell membrane</location>
        <topology evidence="2 22">Multi-pass membrane protein</topology>
    </subcellularLocation>
</comment>
<dbReference type="InterPro" id="IPR023616">
    <property type="entry name" value="Cyt_c_oxase-like_su1_dom"/>
</dbReference>
<dbReference type="InterPro" id="IPR023615">
    <property type="entry name" value="Cyt_c_Oxase_su1_BS"/>
</dbReference>
<keyword evidence="15 22" id="KW-0560">Oxidoreductase</keyword>
<dbReference type="GO" id="GO:0009060">
    <property type="term" value="P:aerobic respiration"/>
    <property type="evidence" value="ECO:0007669"/>
    <property type="project" value="UniProtKB-UniRule"/>
</dbReference>
<dbReference type="EC" id="1.10.3.-" evidence="22"/>
<keyword evidence="9 21" id="KW-0812">Transmembrane</keyword>
<accession>A0A9W4L544</accession>
<organism evidence="24 25">
    <name type="scientific">Peribacillus simplex</name>
    <dbReference type="NCBI Taxonomy" id="1478"/>
    <lineage>
        <taxon>Bacteria</taxon>
        <taxon>Bacillati</taxon>
        <taxon>Bacillota</taxon>
        <taxon>Bacilli</taxon>
        <taxon>Bacillales</taxon>
        <taxon>Bacillaceae</taxon>
        <taxon>Peribacillus</taxon>
    </lineage>
</organism>
<keyword evidence="13 21" id="KW-0249">Electron transport</keyword>
<comment type="pathway">
    <text evidence="3 22">Energy metabolism; oxidative phosphorylation.</text>
</comment>
<keyword evidence="6 22" id="KW-1003">Cell membrane</keyword>
<evidence type="ECO:0000256" key="3">
    <source>
        <dbReference type="ARBA" id="ARBA00004673"/>
    </source>
</evidence>
<feature type="transmembrane region" description="Helical" evidence="22">
    <location>
        <begin position="226"/>
        <end position="249"/>
    </location>
</feature>
<evidence type="ECO:0000256" key="16">
    <source>
        <dbReference type="ARBA" id="ARBA00023004"/>
    </source>
</evidence>
<feature type="transmembrane region" description="Helical" evidence="22">
    <location>
        <begin position="587"/>
        <end position="617"/>
    </location>
</feature>
<feature type="transmembrane region" description="Helical" evidence="22">
    <location>
        <begin position="15"/>
        <end position="37"/>
    </location>
</feature>
<dbReference type="GO" id="GO:0004129">
    <property type="term" value="F:cytochrome-c oxidase activity"/>
    <property type="evidence" value="ECO:0007669"/>
    <property type="project" value="UniProtKB-UniRule"/>
</dbReference>
<evidence type="ECO:0000256" key="4">
    <source>
        <dbReference type="ARBA" id="ARBA00009578"/>
    </source>
</evidence>
<dbReference type="PANTHER" id="PTHR10422:SF35">
    <property type="entry name" value="CYTOCHROME BO(3) UBIQUINOL OXIDASE SUBUNIT 1"/>
    <property type="match status" value="1"/>
</dbReference>
<feature type="transmembrane region" description="Helical" evidence="22">
    <location>
        <begin position="185"/>
        <end position="205"/>
    </location>
</feature>
<evidence type="ECO:0000256" key="2">
    <source>
        <dbReference type="ARBA" id="ARBA00004651"/>
    </source>
</evidence>
<evidence type="ECO:0000256" key="14">
    <source>
        <dbReference type="ARBA" id="ARBA00022989"/>
    </source>
</evidence>
<dbReference type="PROSITE" id="PS50855">
    <property type="entry name" value="COX1"/>
    <property type="match status" value="1"/>
</dbReference>
<evidence type="ECO:0000256" key="13">
    <source>
        <dbReference type="ARBA" id="ARBA00022982"/>
    </source>
</evidence>
<dbReference type="Pfam" id="PF00115">
    <property type="entry name" value="COX1"/>
    <property type="match status" value="1"/>
</dbReference>
<dbReference type="GO" id="GO:0005507">
    <property type="term" value="F:copper ion binding"/>
    <property type="evidence" value="ECO:0007669"/>
    <property type="project" value="UniProtKB-UniRule"/>
</dbReference>
<keyword evidence="14 22" id="KW-1133">Transmembrane helix</keyword>
<comment type="function">
    <text evidence="22">Catalyzes quinol oxidation with the concomitant reduction of oxygen to water.</text>
</comment>
<keyword evidence="16 22" id="KW-0408">Iron</keyword>
<evidence type="ECO:0000256" key="22">
    <source>
        <dbReference type="RuleBase" id="RU367144"/>
    </source>
</evidence>
<evidence type="ECO:0000256" key="18">
    <source>
        <dbReference type="ARBA" id="ARBA00023065"/>
    </source>
</evidence>
<evidence type="ECO:0000256" key="19">
    <source>
        <dbReference type="ARBA" id="ARBA00023136"/>
    </source>
</evidence>
<dbReference type="EMBL" id="CAKKMG010000079">
    <property type="protein sequence ID" value="CAH0284707.1"/>
    <property type="molecule type" value="Genomic_DNA"/>
</dbReference>
<feature type="transmembrane region" description="Helical" evidence="22">
    <location>
        <begin position="98"/>
        <end position="125"/>
    </location>
</feature>
<evidence type="ECO:0000256" key="11">
    <source>
        <dbReference type="ARBA" id="ARBA00022781"/>
    </source>
</evidence>
<evidence type="ECO:0000256" key="5">
    <source>
        <dbReference type="ARBA" id="ARBA00022448"/>
    </source>
</evidence>
<keyword evidence="8 21" id="KW-0679">Respiratory chain</keyword>
<keyword evidence="10 22" id="KW-0479">Metal-binding</keyword>
<feature type="transmembrane region" description="Helical" evidence="22">
    <location>
        <begin position="339"/>
        <end position="364"/>
    </location>
</feature>
<feature type="transmembrane region" description="Helical" evidence="22">
    <location>
        <begin position="376"/>
        <end position="399"/>
    </location>
</feature>
<dbReference type="RefSeq" id="WP_230135801.1">
    <property type="nucleotide sequence ID" value="NZ_CAKKMG010000079.1"/>
</dbReference>
<dbReference type="GO" id="GO:0098803">
    <property type="term" value="C:respiratory chain complex"/>
    <property type="evidence" value="ECO:0007669"/>
    <property type="project" value="UniProtKB-UniRule"/>
</dbReference>
<dbReference type="SUPFAM" id="SSF81442">
    <property type="entry name" value="Cytochrome c oxidase subunit I-like"/>
    <property type="match status" value="1"/>
</dbReference>
<dbReference type="FunFam" id="1.20.210.10:FF:000006">
    <property type="entry name" value="Cytochrome c oxidase subunit 1"/>
    <property type="match status" value="1"/>
</dbReference>
<dbReference type="PANTHER" id="PTHR10422">
    <property type="entry name" value="CYTOCHROME C OXIDASE SUBUNIT 1"/>
    <property type="match status" value="1"/>
</dbReference>
<dbReference type="GO" id="GO:0020037">
    <property type="term" value="F:heme binding"/>
    <property type="evidence" value="ECO:0007669"/>
    <property type="project" value="UniProtKB-UniRule"/>
</dbReference>
<keyword evidence="18 22" id="KW-0406">Ion transport</keyword>
<gene>
    <name evidence="24" type="primary">qoxB_2</name>
    <name evidence="24" type="ORF">SRABI133_04057</name>
</gene>
<comment type="cofactor">
    <cofactor evidence="22">
        <name>ferriheme a</name>
        <dbReference type="ChEBI" id="CHEBI:60532"/>
    </cofactor>
    <text evidence="22">Heme A3.</text>
</comment>